<name>A0AB38DS47_9NEIS</name>
<proteinExistence type="predicted"/>
<organism evidence="4 6">
    <name type="scientific">Neisseria zoodegmatis</name>
    <dbReference type="NCBI Taxonomy" id="326523"/>
    <lineage>
        <taxon>Bacteria</taxon>
        <taxon>Pseudomonadati</taxon>
        <taxon>Pseudomonadota</taxon>
        <taxon>Betaproteobacteria</taxon>
        <taxon>Neisseriales</taxon>
        <taxon>Neisseriaceae</taxon>
        <taxon>Neisseria</taxon>
    </lineage>
</organism>
<evidence type="ECO:0000259" key="2">
    <source>
        <dbReference type="Pfam" id="PF23771"/>
    </source>
</evidence>
<dbReference type="EMBL" id="LT906434">
    <property type="protein sequence ID" value="SNU80188.1"/>
    <property type="molecule type" value="Genomic_DNA"/>
</dbReference>
<reference evidence="3 5" key="1">
    <citation type="submission" date="2017-01" db="EMBL/GenBank/DDBJ databases">
        <authorList>
            <person name="Wolfgang W.J."/>
            <person name="Cole J."/>
            <person name="Wroblewski D."/>
            <person name="Mcginnis J."/>
            <person name="Musser K.A."/>
        </authorList>
    </citation>
    <scope>NUCLEOTIDE SEQUENCE [LARGE SCALE GENOMIC DNA]</scope>
    <source>
        <strain evidence="3 5">DSM 21643</strain>
    </source>
</reference>
<gene>
    <name evidence="3" type="ORF">BWD10_03300</name>
    <name evidence="4" type="ORF">SAMEA4504057_01700</name>
</gene>
<keyword evidence="5" id="KW-1185">Reference proteome</keyword>
<dbReference type="KEGG" id="nzo:SAMEA4504057_1700"/>
<evidence type="ECO:0000313" key="5">
    <source>
        <dbReference type="Proteomes" id="UP000193466"/>
    </source>
</evidence>
<sequence>MDKESALQRIKKCLALGKSSNEYEAAQAIRHAQILMDKYGLTASDVELAEVTEHYTRAPLTVPQWHWNLVHLCARAFGCERWHRKIATGSGFVFCGINGRPELASYAYEVLLRQLKTARRGYMKTELSRVRIGKNKTARADKFCEGWVANVSDTVHEFARTEAETELLARYKSEKYGVMKKAKTRDIKTNIGLGDYWAGHDAADGVRLDIPLGQAGHKRLGA</sequence>
<evidence type="ECO:0000259" key="1">
    <source>
        <dbReference type="Pfam" id="PF10979"/>
    </source>
</evidence>
<protein>
    <submittedName>
        <fullName evidence="4">Phage associated protein</fullName>
    </submittedName>
</protein>
<dbReference type="EMBL" id="MTBM01000003">
    <property type="protein sequence ID" value="OSI10951.1"/>
    <property type="molecule type" value="Genomic_DNA"/>
</dbReference>
<dbReference type="AlphaFoldDB" id="A0AB38DS47"/>
<dbReference type="InterPro" id="IPR024498">
    <property type="entry name" value="DUF2786"/>
</dbReference>
<dbReference type="RefSeq" id="WP_085363039.1">
    <property type="nucleotide sequence ID" value="NZ_LT906434.1"/>
</dbReference>
<dbReference type="InterPro" id="IPR055592">
    <property type="entry name" value="DUF7168"/>
</dbReference>
<dbReference type="InterPro" id="IPR016868">
    <property type="entry name" value="Phage_B3_Orf5"/>
</dbReference>
<accession>A0AB38DS47</accession>
<feature type="domain" description="DUF7168" evidence="2">
    <location>
        <begin position="45"/>
        <end position="186"/>
    </location>
</feature>
<dbReference type="Proteomes" id="UP000193466">
    <property type="component" value="Unassembled WGS sequence"/>
</dbReference>
<evidence type="ECO:0000313" key="4">
    <source>
        <dbReference type="EMBL" id="SNU80188.1"/>
    </source>
</evidence>
<dbReference type="PIRSF" id="PIRSF028111">
    <property type="entry name" value="UCP028111"/>
    <property type="match status" value="1"/>
</dbReference>
<feature type="domain" description="DUF2786" evidence="1">
    <location>
        <begin position="6"/>
        <end position="42"/>
    </location>
</feature>
<dbReference type="Proteomes" id="UP000215033">
    <property type="component" value="Chromosome 1"/>
</dbReference>
<reference evidence="4 6" key="2">
    <citation type="submission" date="2017-06" db="EMBL/GenBank/DDBJ databases">
        <authorList>
            <consortium name="Pathogen Informatics"/>
        </authorList>
    </citation>
    <scope>NUCLEOTIDE SEQUENCE [LARGE SCALE GENOMIC DNA]</scope>
    <source>
        <strain evidence="4 6">NCTC12230</strain>
    </source>
</reference>
<dbReference type="Pfam" id="PF23771">
    <property type="entry name" value="DUF7168"/>
    <property type="match status" value="1"/>
</dbReference>
<evidence type="ECO:0000313" key="6">
    <source>
        <dbReference type="Proteomes" id="UP000215033"/>
    </source>
</evidence>
<evidence type="ECO:0000313" key="3">
    <source>
        <dbReference type="EMBL" id="OSI10951.1"/>
    </source>
</evidence>
<dbReference type="Pfam" id="PF10979">
    <property type="entry name" value="DUF2786"/>
    <property type="match status" value="1"/>
</dbReference>